<reference evidence="2 3" key="1">
    <citation type="journal article" date="2015" name="Sci. Rep.">
        <title>The genome of Leishmania panamensis: insights into genomics of the L. (Viannia) subgenus.</title>
        <authorList>
            <person name="Llanes A."/>
            <person name="Restrepo C.M."/>
            <person name="Vecchio G.D."/>
            <person name="Anguizola F.J."/>
            <person name="Lleonart R."/>
        </authorList>
    </citation>
    <scope>NUCLEOTIDE SEQUENCE [LARGE SCALE GENOMIC DNA]</scope>
    <source>
        <strain evidence="2 3">MHOM/PA/94/PSC-1</strain>
    </source>
</reference>
<gene>
    <name evidence="2" type="ORF">LPMP_271960</name>
</gene>
<dbReference type="RefSeq" id="XP_010700282.1">
    <property type="nucleotide sequence ID" value="XM_010701980.1"/>
</dbReference>
<keyword evidence="3" id="KW-1185">Reference proteome</keyword>
<dbReference type="AlphaFoldDB" id="A0A088RUJ6"/>
<dbReference type="EMBL" id="CP009396">
    <property type="protein sequence ID" value="AIN99575.1"/>
    <property type="molecule type" value="Genomic_DNA"/>
</dbReference>
<sequence>MTSTGNGGGNRTAGTLPSPLRTEISAPVTSVPDMHGTPKPFLLDSMHSADSSLSSQGALSAPNKTGGMLVSPSYSEVRGRTAAESSAPGPRASMNTDQHSKPSVNSMKASTAADGSDSPSKSRSGCGRRGQRRDNSNWFDAEKPANVYRPADTELNQNVQVVYDGIDDLEQIRHEQAERAQRQKEHLAQHIADLPTGYQATLPRLNELDATNSWDKLLRMMRSEYDLSCLTSCLARELDEDVTWNPEMLLVQLTSDMLDAAELQKDSREAYVPVDASDIGQMTGGEATRKRNEKGLMTTAPTTSLPMPGGAAPAVGTTGGAARESEKKRHEKAAAASPPPSFQTTMSKTLGKHPTAAPAAAVLKSKNAGNGDNDGATVPTNSPSSCNRSAAASRPGEAGGDGGSNTNVSSAVVRREARRDKSNRNAAVKPQGAKLFPK</sequence>
<organism evidence="2 3">
    <name type="scientific">Leishmania panamensis</name>
    <dbReference type="NCBI Taxonomy" id="5679"/>
    <lineage>
        <taxon>Eukaryota</taxon>
        <taxon>Discoba</taxon>
        <taxon>Euglenozoa</taxon>
        <taxon>Kinetoplastea</taxon>
        <taxon>Metakinetoplastina</taxon>
        <taxon>Trypanosomatida</taxon>
        <taxon>Trypanosomatidae</taxon>
        <taxon>Leishmaniinae</taxon>
        <taxon>Leishmania</taxon>
        <taxon>Leishmania guyanensis species complex</taxon>
    </lineage>
</organism>
<feature type="region of interest" description="Disordered" evidence="1">
    <location>
        <begin position="1"/>
        <end position="152"/>
    </location>
</feature>
<proteinExistence type="predicted"/>
<feature type="compositionally biased region" description="Basic and acidic residues" evidence="1">
    <location>
        <begin position="413"/>
        <end position="423"/>
    </location>
</feature>
<feature type="compositionally biased region" description="Polar residues" evidence="1">
    <location>
        <begin position="93"/>
        <end position="109"/>
    </location>
</feature>
<feature type="region of interest" description="Disordered" evidence="1">
    <location>
        <begin position="279"/>
        <end position="438"/>
    </location>
</feature>
<protein>
    <submittedName>
        <fullName evidence="2">Intraflagellar transport protein, putative</fullName>
    </submittedName>
</protein>
<feature type="compositionally biased region" description="Gly residues" evidence="1">
    <location>
        <begin position="1"/>
        <end position="11"/>
    </location>
</feature>
<evidence type="ECO:0000313" key="3">
    <source>
        <dbReference type="Proteomes" id="UP000063063"/>
    </source>
</evidence>
<feature type="compositionally biased region" description="Polar residues" evidence="1">
    <location>
        <begin position="378"/>
        <end position="390"/>
    </location>
</feature>
<accession>A0A088RUJ6</accession>
<dbReference type="OrthoDB" id="267109at2759"/>
<dbReference type="KEGG" id="lpan:LPMP_271960"/>
<feature type="compositionally biased region" description="Low complexity" evidence="1">
    <location>
        <begin position="42"/>
        <end position="55"/>
    </location>
</feature>
<dbReference type="GeneID" id="22576374"/>
<name>A0A088RUJ6_LEIPA</name>
<dbReference type="eggNOG" id="ENOG502S8BB">
    <property type="taxonomic scope" value="Eukaryota"/>
</dbReference>
<dbReference type="VEuPathDB" id="TriTrypDB:LPMP_271960"/>
<evidence type="ECO:0000256" key="1">
    <source>
        <dbReference type="SAM" id="MobiDB-lite"/>
    </source>
</evidence>
<dbReference type="Proteomes" id="UP000063063">
    <property type="component" value="Chromosome 27"/>
</dbReference>
<evidence type="ECO:0000313" key="2">
    <source>
        <dbReference type="EMBL" id="AIN99575.1"/>
    </source>
</evidence>
<feature type="compositionally biased region" description="Low complexity" evidence="1">
    <location>
        <begin position="308"/>
        <end position="322"/>
    </location>
</feature>
<dbReference type="VEuPathDB" id="TriTrypDB:LPAL13_270027900"/>
<feature type="compositionally biased region" description="Basic and acidic residues" evidence="1">
    <location>
        <begin position="132"/>
        <end position="143"/>
    </location>
</feature>